<dbReference type="EMBL" id="DVMU01000214">
    <property type="protein sequence ID" value="HIU34910.1"/>
    <property type="molecule type" value="Genomic_DNA"/>
</dbReference>
<dbReference type="GO" id="GO:0071555">
    <property type="term" value="P:cell wall organization"/>
    <property type="evidence" value="ECO:0007669"/>
    <property type="project" value="UniProtKB-KW"/>
</dbReference>
<keyword evidence="4 7" id="KW-0573">Peptidoglycan synthesis</keyword>
<dbReference type="GO" id="GO:0008881">
    <property type="term" value="F:glutamate racemase activity"/>
    <property type="evidence" value="ECO:0007669"/>
    <property type="project" value="UniProtKB-UniRule"/>
</dbReference>
<feature type="binding site" evidence="7">
    <location>
        <begin position="42"/>
        <end position="43"/>
    </location>
    <ligand>
        <name>substrate</name>
    </ligand>
</feature>
<comment type="function">
    <text evidence="7">Provides the (R)-glutamate required for cell wall biosynthesis.</text>
</comment>
<dbReference type="InterPro" id="IPR004391">
    <property type="entry name" value="Glu_race"/>
</dbReference>
<reference evidence="8" key="1">
    <citation type="submission" date="2020-10" db="EMBL/GenBank/DDBJ databases">
        <authorList>
            <person name="Gilroy R."/>
        </authorList>
    </citation>
    <scope>NUCLEOTIDE SEQUENCE</scope>
    <source>
        <strain evidence="8">ChiHcec3-11533</strain>
    </source>
</reference>
<keyword evidence="6 7" id="KW-0961">Cell wall biogenesis/degradation</keyword>
<feature type="active site" description="Proton donor/acceptor" evidence="7">
    <location>
        <position position="73"/>
    </location>
</feature>
<dbReference type="PROSITE" id="PS00924">
    <property type="entry name" value="ASP_GLU_RACEMASE_2"/>
    <property type="match status" value="1"/>
</dbReference>
<accession>A0A9D1ICJ5</accession>
<evidence type="ECO:0000256" key="7">
    <source>
        <dbReference type="HAMAP-Rule" id="MF_00258"/>
    </source>
</evidence>
<feature type="binding site" evidence="7">
    <location>
        <begin position="182"/>
        <end position="183"/>
    </location>
    <ligand>
        <name>substrate</name>
    </ligand>
</feature>
<dbReference type="PROSITE" id="PS00923">
    <property type="entry name" value="ASP_GLU_RACEMASE_1"/>
    <property type="match status" value="1"/>
</dbReference>
<evidence type="ECO:0000313" key="8">
    <source>
        <dbReference type="EMBL" id="HIU34910.1"/>
    </source>
</evidence>
<protein>
    <recommendedName>
        <fullName evidence="2 7">Glutamate racemase</fullName>
        <ecNumber evidence="2 7">5.1.1.3</ecNumber>
    </recommendedName>
</protein>
<organism evidence="8 9">
    <name type="scientific">Candidatus Pullichristensenella excrementigallinarum</name>
    <dbReference type="NCBI Taxonomy" id="2840907"/>
    <lineage>
        <taxon>Bacteria</taxon>
        <taxon>Bacillati</taxon>
        <taxon>Bacillota</taxon>
        <taxon>Clostridia</taxon>
        <taxon>Candidatus Pullichristensenella</taxon>
    </lineage>
</organism>
<gene>
    <name evidence="7 8" type="primary">murI</name>
    <name evidence="8" type="ORF">IAB02_10130</name>
</gene>
<dbReference type="InterPro" id="IPR010181">
    <property type="entry name" value="CGCAxxGCC_motif"/>
</dbReference>
<dbReference type="HAMAP" id="MF_00258">
    <property type="entry name" value="Glu_racemase"/>
    <property type="match status" value="1"/>
</dbReference>
<dbReference type="EC" id="5.1.1.3" evidence="2 7"/>
<feature type="binding site" evidence="7">
    <location>
        <begin position="10"/>
        <end position="11"/>
    </location>
    <ligand>
        <name>substrate</name>
    </ligand>
</feature>
<dbReference type="SUPFAM" id="SSF53681">
    <property type="entry name" value="Aspartate/glutamate racemase"/>
    <property type="match status" value="2"/>
</dbReference>
<comment type="pathway">
    <text evidence="7">Cell wall biogenesis; peptidoglycan biosynthesis.</text>
</comment>
<dbReference type="PANTHER" id="PTHR21198">
    <property type="entry name" value="GLUTAMATE RACEMASE"/>
    <property type="match status" value="1"/>
</dbReference>
<dbReference type="Proteomes" id="UP000824072">
    <property type="component" value="Unassembled WGS sequence"/>
</dbReference>
<evidence type="ECO:0000256" key="5">
    <source>
        <dbReference type="ARBA" id="ARBA00023235"/>
    </source>
</evidence>
<evidence type="ECO:0000256" key="6">
    <source>
        <dbReference type="ARBA" id="ARBA00023316"/>
    </source>
</evidence>
<reference evidence="8" key="2">
    <citation type="journal article" date="2021" name="PeerJ">
        <title>Extensive microbial diversity within the chicken gut microbiome revealed by metagenomics and culture.</title>
        <authorList>
            <person name="Gilroy R."/>
            <person name="Ravi A."/>
            <person name="Getino M."/>
            <person name="Pursley I."/>
            <person name="Horton D.L."/>
            <person name="Alikhan N.F."/>
            <person name="Baker D."/>
            <person name="Gharbi K."/>
            <person name="Hall N."/>
            <person name="Watson M."/>
            <person name="Adriaenssens E.M."/>
            <person name="Foster-Nyarko E."/>
            <person name="Jarju S."/>
            <person name="Secka A."/>
            <person name="Antonio M."/>
            <person name="Oren A."/>
            <person name="Chaudhuri R.R."/>
            <person name="La Ragione R."/>
            <person name="Hildebrand F."/>
            <person name="Pallen M.J."/>
        </authorList>
    </citation>
    <scope>NUCLEOTIDE SEQUENCE</scope>
    <source>
        <strain evidence="8">ChiHcec3-11533</strain>
    </source>
</reference>
<evidence type="ECO:0000256" key="4">
    <source>
        <dbReference type="ARBA" id="ARBA00022984"/>
    </source>
</evidence>
<keyword evidence="5 7" id="KW-0413">Isomerase</keyword>
<dbReference type="GO" id="GO:0008360">
    <property type="term" value="P:regulation of cell shape"/>
    <property type="evidence" value="ECO:0007669"/>
    <property type="project" value="UniProtKB-KW"/>
</dbReference>
<feature type="active site" description="Proton donor/acceptor" evidence="7">
    <location>
        <position position="181"/>
    </location>
</feature>
<dbReference type="Pfam" id="PF01177">
    <property type="entry name" value="Asp_Glu_race"/>
    <property type="match status" value="1"/>
</dbReference>
<dbReference type="InterPro" id="IPR001920">
    <property type="entry name" value="Asp/Glu_race"/>
</dbReference>
<dbReference type="GO" id="GO:0009252">
    <property type="term" value="P:peptidoglycan biosynthetic process"/>
    <property type="evidence" value="ECO:0007669"/>
    <property type="project" value="UniProtKB-UniRule"/>
</dbReference>
<evidence type="ECO:0000256" key="2">
    <source>
        <dbReference type="ARBA" id="ARBA00013090"/>
    </source>
</evidence>
<evidence type="ECO:0000256" key="1">
    <source>
        <dbReference type="ARBA" id="ARBA00001602"/>
    </source>
</evidence>
<comment type="catalytic activity">
    <reaction evidence="1 7">
        <text>L-glutamate = D-glutamate</text>
        <dbReference type="Rhea" id="RHEA:12813"/>
        <dbReference type="ChEBI" id="CHEBI:29985"/>
        <dbReference type="ChEBI" id="CHEBI:29986"/>
        <dbReference type="EC" id="5.1.1.3"/>
    </reaction>
</comment>
<dbReference type="Pfam" id="PF09719">
    <property type="entry name" value="C_GCAxxG_C_C"/>
    <property type="match status" value="1"/>
</dbReference>
<dbReference type="NCBIfam" id="TIGR00067">
    <property type="entry name" value="glut_race"/>
    <property type="match status" value="1"/>
</dbReference>
<feature type="binding site" evidence="7">
    <location>
        <begin position="74"/>
        <end position="75"/>
    </location>
    <ligand>
        <name>substrate</name>
    </ligand>
</feature>
<dbReference type="AlphaFoldDB" id="A0A9D1ICJ5"/>
<comment type="similarity">
    <text evidence="7">Belongs to the aspartate/glutamate racemases family.</text>
</comment>
<comment type="caution">
    <text evidence="8">The sequence shown here is derived from an EMBL/GenBank/DDBJ whole genome shotgun (WGS) entry which is preliminary data.</text>
</comment>
<proteinExistence type="inferred from homology"/>
<dbReference type="InterPro" id="IPR015942">
    <property type="entry name" value="Asp/Glu/hydantoin_racemase"/>
</dbReference>
<dbReference type="InterPro" id="IPR018187">
    <property type="entry name" value="Asp/Glu_racemase_AS_1"/>
</dbReference>
<dbReference type="PANTHER" id="PTHR21198:SF3">
    <property type="entry name" value="GLUTAMATE RACEMASE"/>
    <property type="match status" value="1"/>
</dbReference>
<dbReference type="Gene3D" id="3.40.50.1860">
    <property type="match status" value="2"/>
</dbReference>
<sequence>MNTAPIGVFDSGMGGLSVLSALRAALPSEHFVYYGDNAHAPYGPREAEEVVCLSRLAAQKLMERGIKALVIACNTASSASMEILKEELPIPVFGLEPELRKAKEIAGEKGVLVLATEGTLRGALYRRALERYCPEAVGIPAPEAVLMVERGALEGREPEAYFSEKFAPYAGEEIGAIVLGCTHFPFLKKAISRAMPGTPLLDGNERLLSNLCRTLRGDLCVQGEGTVELLSSSEDEDVLRRMHELFEQAASHDFSPLERALWRNKALFSAGALNCAETVLSTTLEAWGLEVPFVPRIATPFGGGMGAMRSTCGACTGALMAIGIALGRIPGGDREPAYSAAQAFLRWMNAEYGTHDCGELIHQDPANPEKYRDSRLCDTHETVCRPLIERVVRYLVENVHPK</sequence>
<dbReference type="InterPro" id="IPR033134">
    <property type="entry name" value="Asp/Glu_racemase_AS_2"/>
</dbReference>
<keyword evidence="3 7" id="KW-0133">Cell shape</keyword>
<evidence type="ECO:0000256" key="3">
    <source>
        <dbReference type="ARBA" id="ARBA00022960"/>
    </source>
</evidence>
<evidence type="ECO:0000313" key="9">
    <source>
        <dbReference type="Proteomes" id="UP000824072"/>
    </source>
</evidence>
<name>A0A9D1ICJ5_9FIRM</name>
<dbReference type="NCBIfam" id="TIGR01909">
    <property type="entry name" value="C_GCAxxG_C_C"/>
    <property type="match status" value="1"/>
</dbReference>